<dbReference type="GO" id="GO:1990904">
    <property type="term" value="C:ribonucleoprotein complex"/>
    <property type="evidence" value="ECO:0007669"/>
    <property type="project" value="UniProtKB-KW"/>
</dbReference>
<dbReference type="GO" id="GO:0003735">
    <property type="term" value="F:structural constituent of ribosome"/>
    <property type="evidence" value="ECO:0007669"/>
    <property type="project" value="InterPro"/>
</dbReference>
<name>A0A1X7UF76_AMPQE</name>
<dbReference type="InterPro" id="IPR001911">
    <property type="entry name" value="Ribosomal_bS21"/>
</dbReference>
<dbReference type="GO" id="GO:0006412">
    <property type="term" value="P:translation"/>
    <property type="evidence" value="ECO:0007669"/>
    <property type="project" value="InterPro"/>
</dbReference>
<proteinExistence type="inferred from homology"/>
<keyword evidence="2" id="KW-0689">Ribosomal protein</keyword>
<comment type="similarity">
    <text evidence="1">Belongs to the bacterial ribosomal protein bS21 family.</text>
</comment>
<dbReference type="OMA" id="RKRYHET"/>
<keyword evidence="3" id="KW-0687">Ribonucleoprotein</keyword>
<dbReference type="InParanoid" id="A0A1X7UF76"/>
<reference evidence="4" key="1">
    <citation type="submission" date="2017-05" db="UniProtKB">
        <authorList>
            <consortium name="EnsemblMetazoa"/>
        </authorList>
    </citation>
    <scope>IDENTIFICATION</scope>
</reference>
<sequence length="96" mass="11328">MAVRKAIQKVTNRIVIVDPNVSSEYGTSPVDVAYKSLTKIMNDHNIITKVHRKRYHETGTKKTERMEYERAVRVYNREMKKKIDFVMKMHKPLPPI</sequence>
<evidence type="ECO:0000313" key="4">
    <source>
        <dbReference type="EnsemblMetazoa" id="Aqu2.1.26136_001"/>
    </source>
</evidence>
<dbReference type="GO" id="GO:0005840">
    <property type="term" value="C:ribosome"/>
    <property type="evidence" value="ECO:0007669"/>
    <property type="project" value="UniProtKB-KW"/>
</dbReference>
<dbReference type="EnsemblMetazoa" id="Aqu2.1.26136_001">
    <property type="protein sequence ID" value="Aqu2.1.26136_001"/>
    <property type="gene ID" value="Aqu2.1.26136"/>
</dbReference>
<dbReference type="Pfam" id="PF01165">
    <property type="entry name" value="Ribosomal_S21"/>
    <property type="match status" value="1"/>
</dbReference>
<dbReference type="AlphaFoldDB" id="A0A1X7UF76"/>
<accession>A0A1X7UF76</accession>
<evidence type="ECO:0000256" key="3">
    <source>
        <dbReference type="ARBA" id="ARBA00023274"/>
    </source>
</evidence>
<evidence type="ECO:0000256" key="2">
    <source>
        <dbReference type="ARBA" id="ARBA00022980"/>
    </source>
</evidence>
<organism evidence="4">
    <name type="scientific">Amphimedon queenslandica</name>
    <name type="common">Sponge</name>
    <dbReference type="NCBI Taxonomy" id="400682"/>
    <lineage>
        <taxon>Eukaryota</taxon>
        <taxon>Metazoa</taxon>
        <taxon>Porifera</taxon>
        <taxon>Demospongiae</taxon>
        <taxon>Heteroscleromorpha</taxon>
        <taxon>Haplosclerida</taxon>
        <taxon>Niphatidae</taxon>
        <taxon>Amphimedon</taxon>
    </lineage>
</organism>
<protein>
    <submittedName>
        <fullName evidence="4">Uncharacterized protein</fullName>
    </submittedName>
</protein>
<evidence type="ECO:0000256" key="1">
    <source>
        <dbReference type="ARBA" id="ARBA00006640"/>
    </source>
</evidence>